<feature type="compositionally biased region" description="Low complexity" evidence="1">
    <location>
        <begin position="833"/>
        <end position="845"/>
    </location>
</feature>
<evidence type="ECO:0000259" key="2">
    <source>
        <dbReference type="Pfam" id="PF20410"/>
    </source>
</evidence>
<name>A0ABT8QH74_9GAMM</name>
<accession>A0ABT8QH74</accession>
<dbReference type="RefSeq" id="WP_301870141.1">
    <property type="nucleotide sequence ID" value="NZ_JAUKNN010000052.1"/>
</dbReference>
<feature type="region of interest" description="Disordered" evidence="1">
    <location>
        <begin position="887"/>
        <end position="932"/>
    </location>
</feature>
<proteinExistence type="predicted"/>
<dbReference type="EMBL" id="JAUKNN010000052">
    <property type="protein sequence ID" value="MDN8671094.1"/>
    <property type="molecule type" value="Genomic_DNA"/>
</dbReference>
<feature type="region of interest" description="Disordered" evidence="1">
    <location>
        <begin position="735"/>
        <end position="857"/>
    </location>
</feature>
<feature type="domain" description="X-Tfes XVIPCD" evidence="2">
    <location>
        <begin position="996"/>
        <end position="1098"/>
    </location>
</feature>
<feature type="region of interest" description="Disordered" evidence="1">
    <location>
        <begin position="963"/>
        <end position="1001"/>
    </location>
</feature>
<comment type="caution">
    <text evidence="3">The sequence shown here is derived from an EMBL/GenBank/DDBJ whole genome shotgun (WGS) entry which is preliminary data.</text>
</comment>
<protein>
    <recommendedName>
        <fullName evidence="2">X-Tfes XVIPCD domain-containing protein</fullName>
    </recommendedName>
</protein>
<dbReference type="Pfam" id="PF20410">
    <property type="entry name" value="X-Tfes_XVIPCD"/>
    <property type="match status" value="1"/>
</dbReference>
<gene>
    <name evidence="3" type="ORF">Q0S36_17240</name>
</gene>
<dbReference type="Proteomes" id="UP001174315">
    <property type="component" value="Unassembled WGS sequence"/>
</dbReference>
<keyword evidence="4" id="KW-1185">Reference proteome</keyword>
<organism evidence="3 4">
    <name type="scientific">Stenotrophomonas indicatrix</name>
    <dbReference type="NCBI Taxonomy" id="2045451"/>
    <lineage>
        <taxon>Bacteria</taxon>
        <taxon>Pseudomonadati</taxon>
        <taxon>Pseudomonadota</taxon>
        <taxon>Gammaproteobacteria</taxon>
        <taxon>Lysobacterales</taxon>
        <taxon>Lysobacteraceae</taxon>
        <taxon>Stenotrophomonas</taxon>
    </lineage>
</organism>
<evidence type="ECO:0000313" key="4">
    <source>
        <dbReference type="Proteomes" id="UP001174315"/>
    </source>
</evidence>
<feature type="compositionally biased region" description="Basic and acidic residues" evidence="1">
    <location>
        <begin position="751"/>
        <end position="765"/>
    </location>
</feature>
<sequence length="1134" mass="121133">MPRVVPSFQQHHAIEQQTLGNSRLLKALADAGRFNIDADQNLINMPQSKALAQALGVSPHNGGPIREYRIGLEANLARLERSRDGQAALAGDPEAMDRIAAKVHRLSDISQVGLVNGHLRTNTALGQSADQARAQTKEFYRRPEEYALQHSEQLEHHRHSSVLSRQWSVVTPSENRVVYTLQHFQGSGQPLIRGGNIELQRNGLSSAIADAHHAGRLQISPGGVLVVESVLGEEAASRLRAPVGQRGGVTLDLLLGEASTSQLIRSGGLLASGADAVITARRTSQLLEEGNGTAAQSELTHALARNGGGWIGGMATASVIGTSSFVPAAIVAGDALLMSKAFDKGADLLDSRAVYRQTDKADVTWQFNGLNWQRQAVMDSAGDGSGNPAERSVGASYEKARELGAYAHVKAVELALGNAPPPQDPFSIPAREGEGRLDNPNWHRDAQTEQWTRQVKIGVSGANDRGVYETQTASPERASELNREAVQRIESNIAHGKAAIAASYLETRAATRASDFVPLVPEAVEQARAKSDAVLGSDNQRYQRDDAGQWTHAGQTAQGNMALELELTRTIQQPSLEQFNQNIAALEARPLPSAAEMNQNELRHSYYAAGVALTPTWEQAIALATARTREAHGIVGPTMQELGPAVEGNAGASRPITHYQMGQDGVARPVAITSTEELQSAWTDVRARAAEQAPVPESPELRIAALSPREREAYQQALQEANRQGAATVDAGQVAREAAQHVQHEGPAPPDARDAVADAQREQALHRPPAATEPVPATPPPVVMPTSIPGPETPERARQAEQREPLPRPERGAQAPPEPEPRVADAPPPPQPATTAVAPVAAADALKQEVPGQGAAHEAVVHAIPPRAAKPLSAMHASEQAIHVPDVSAHSSAAPPLEQSAQPVPEQVPLVAEPSSAAQSAELKTPTPDAEMQPVVVERAILQPESERVDLVAQESALALSVEPVADPSRQQADASPHGVDGAPPPSEPRNDPTQLGHPDHGLYQQIRQGVEALDARHGRTFDEVSERVTASLLVLAKDNDLERVDHVLVSNATREHPAGHTLFVVQGEPSDPAHQRAATPTELAAQTSVEESMQQFDAVSREAQQRAIANQMEQQLEDQRVQQDIQIRAASMG</sequence>
<reference evidence="3" key="1">
    <citation type="submission" date="2023-07" db="EMBL/GenBank/DDBJ databases">
        <title>Stenotrophomonas isolates from soil.</title>
        <authorList>
            <person name="Sharma V."/>
            <person name="Zur-Pinska J."/>
            <person name="Hay A.G."/>
        </authorList>
    </citation>
    <scope>NUCLEOTIDE SEQUENCE</scope>
    <source>
        <strain evidence="3">C2</strain>
    </source>
</reference>
<dbReference type="InterPro" id="IPR046519">
    <property type="entry name" value="X-Tfes_XVIPCD"/>
</dbReference>
<evidence type="ECO:0000313" key="3">
    <source>
        <dbReference type="EMBL" id="MDN8671094.1"/>
    </source>
</evidence>
<evidence type="ECO:0000256" key="1">
    <source>
        <dbReference type="SAM" id="MobiDB-lite"/>
    </source>
</evidence>
<feature type="compositionally biased region" description="Basic and acidic residues" evidence="1">
    <location>
        <begin position="793"/>
        <end position="811"/>
    </location>
</feature>